<name>A0ACC3YKA2_COLTU</name>
<evidence type="ECO:0000313" key="1">
    <source>
        <dbReference type="EMBL" id="KAL0932345.1"/>
    </source>
</evidence>
<dbReference type="EMBL" id="VUJX02000009">
    <property type="protein sequence ID" value="KAL0932345.1"/>
    <property type="molecule type" value="Genomic_DNA"/>
</dbReference>
<protein>
    <submittedName>
        <fullName evidence="1">Cytochrome P450 709B2</fullName>
    </submittedName>
</protein>
<comment type="caution">
    <text evidence="1">The sequence shown here is derived from an EMBL/GenBank/DDBJ whole genome shotgun (WGS) entry which is preliminary data.</text>
</comment>
<reference evidence="1 2" key="1">
    <citation type="journal article" date="2020" name="Phytopathology">
        <title>Genome Sequence Resources of Colletotrichum truncatum, C. plurivorum, C. musicola, and C. sojae: Four Species Pathogenic to Soybean (Glycine max).</title>
        <authorList>
            <person name="Rogerio F."/>
            <person name="Boufleur T.R."/>
            <person name="Ciampi-Guillardi M."/>
            <person name="Sukno S.A."/>
            <person name="Thon M.R."/>
            <person name="Massola Junior N.S."/>
            <person name="Baroncelli R."/>
        </authorList>
    </citation>
    <scope>NUCLEOTIDE SEQUENCE [LARGE SCALE GENOMIC DNA]</scope>
    <source>
        <strain evidence="1 2">CMES1059</strain>
    </source>
</reference>
<evidence type="ECO:0000313" key="2">
    <source>
        <dbReference type="Proteomes" id="UP000805649"/>
    </source>
</evidence>
<keyword evidence="2" id="KW-1185">Reference proteome</keyword>
<accession>A0ACC3YKA2</accession>
<dbReference type="Proteomes" id="UP000805649">
    <property type="component" value="Unassembled WGS sequence"/>
</dbReference>
<organism evidence="1 2">
    <name type="scientific">Colletotrichum truncatum</name>
    <name type="common">Anthracnose fungus</name>
    <name type="synonym">Colletotrichum capsici</name>
    <dbReference type="NCBI Taxonomy" id="5467"/>
    <lineage>
        <taxon>Eukaryota</taxon>
        <taxon>Fungi</taxon>
        <taxon>Dikarya</taxon>
        <taxon>Ascomycota</taxon>
        <taxon>Pezizomycotina</taxon>
        <taxon>Sordariomycetes</taxon>
        <taxon>Hypocreomycetidae</taxon>
        <taxon>Glomerellales</taxon>
        <taxon>Glomerellaceae</taxon>
        <taxon>Colletotrichum</taxon>
        <taxon>Colletotrichum truncatum species complex</taxon>
    </lineage>
</organism>
<proteinExistence type="predicted"/>
<gene>
    <name evidence="1" type="ORF">CTRU02_213298</name>
</gene>
<sequence>MIGEFLGVGLLFSVGDEHKRLRRIVAGPLSRPSVRRLSPVFLTQATKLCSDIEHALEKDGTNTVEIEPLITKAALDVIGVSLLGQEMHRVRSPTSPWTYEECYQKILSPPKLGQFIMFINPFIPLRWIPVKANRDYLSAKAWLEQMMIELIESRTAQIMESKKPDEESLEPRDFLSRMIEASMAADQKLTKRQLIDITLQSIAAGHDTTASGLTWAMYSLAVHTDVQDRLRKEILEARLTEANFSLVDDLPYLNNVVRESLRLYSPALMSPWQAAKDLVIVGVHVPKGTIVQTVPATIQRNPQIWGEDADSFKPDRWDNLKEGALSPFAFEPFINGPRMCPGKALALLEMKVLLVEVIRKFAVEATVKDLGFLNPSLTLKPKESLRLKMRRLN</sequence>